<dbReference type="Pfam" id="PF21089">
    <property type="entry name" value="PKS_DH_N"/>
    <property type="match status" value="1"/>
</dbReference>
<dbReference type="InterPro" id="IPR020841">
    <property type="entry name" value="PKS_Beta-ketoAc_synthase_dom"/>
</dbReference>
<dbReference type="GO" id="GO:0031177">
    <property type="term" value="F:phosphopantetheine binding"/>
    <property type="evidence" value="ECO:0007669"/>
    <property type="project" value="InterPro"/>
</dbReference>
<evidence type="ECO:0000256" key="2">
    <source>
        <dbReference type="ARBA" id="ARBA00022553"/>
    </source>
</evidence>
<dbReference type="GO" id="GO:0004315">
    <property type="term" value="F:3-oxoacyl-[acyl-carrier-protein] synthase activity"/>
    <property type="evidence" value="ECO:0007669"/>
    <property type="project" value="InterPro"/>
</dbReference>
<keyword evidence="4" id="KW-0521">NADP</keyword>
<sequence length="2622" mass="287436">MVCLNDEMGPIAVIGLSGRFPGEATNPDKLWEMCAVGKDAWSPFPSNRFNSEAFYHPDGGRNGSTNIRGGFFLKEDLAHFDGPFFGLNVAEAAALDPQQRLLLECSYEAFEDAGIRIEDIAGESVGVFIGTFGKDWWNVTSEDPDAIPMYWTTGGGHTMLSNRLSYFYDLSGPSFTVDTACSASLVALHLACQSLRAGECSSAIVGGVSYMLDPNGFVTLSSAGFLSPDGRCHSFDQRANGYGRGEGVGCVILKPLNDALKHGNVIRAVIRNTGINQDGRTLGVTFPSAKAQESLARKVYAQAGLDPLETTYVESHGTGTQASDPVEASALFETFGKARSDPIQVGSVKSNVGHLEGASGVTGLIKTILMLEREQILPNSGFETPNKRIPLDKWNLQIPTKSLPWIRKNGVLRASINSFGYGGTNAHVIVEDVRGYLQSREYGDCSGALTVVETVMAGPGDSTPESKTYDDTLSDEGSSRKVSTPDTSVTSLTGGVDVEDGGYASTRATWAPKSRLYVISAYDENTGKQYLKELHDHLSKEVVNENGPFMENLAETLSRHRSLLPWKTSMIASSLSQIISSLQQASLTHSTKSPRVGFVFTGQGAQWYAMARSLLDTEPFRKSLDLCNGVLESLGAGWSVVGELRKDKSLSRVNEAVLSQPLCTIIQIALVDLLSSWSITPTAIIGHSSGEIAAAYAAGALSLKGAVTTAYHRGLVVGTKKRNNILHKGAMAAVRSTKSDVVALLSQLQTGKAHIACHNSPRSFTVSGDEFTIYELIDLCASKGIWARRLLVDVAYHSPKMQAVAEEYQVALLAASVGSDPSQKPSYEQYSSVTGRKLQSGDITPNYWVENMTKPVLFSDALLEMCTKSKGRASTQAKNISSIDLLIEIGPHGGLAGPVREIIQSQPALAKISYISALNREEDAVDTVLKLASRLFDRGYAVDIQAVNQAAHQGHPSQLVKLPSYPWNHSTRYWAEPRVHMDYRLRKWPRHDLLGASVKFSNALEPRWRNWIRLAELPWLRDHRVQSLVIYPAAGYISMAIEAARQRALEMNLSIDGYDLRQINVSQALVIPEPSGQVETMLCMKPFPESSRSSSGTWHEFFVYSASGTGKWIEHCRGQISIRQSTLLNDIDGKRQMEMTRSAYAHQKFEAELQCTHMIPGSELYAQCAKIGLEYGPSFANMTNARVGDARENLTCLRSTGTVIHPDIEKVMPANYHSPFVIHPATLDAFFHVAIAGMELKTVAVPTFISSVFVSSNLSPQTQHQFSVLATINKGSARNPKFSLDVYDSEADPDFPSLEVHGLESTSLNGQAGDQSIGKLRKSYYRTKLRPDVSLMSPSQFSAHCSPFQPTSEDSQLAALIDEAFYYMADSTMKHIPETAISTLSSKGVKLYHSLQRVVKHVASGQVPFDVSSWLTKTDAEREVILEKARNSGDEGNFAVVVGEQFQGIIEGTVDPLALTMRNDELGRYYANNTRMTHEQATILVDLLAHKNPHLRALEVGAGTGGATLPILTALGGMDSSTSPRFLSYHVTDITTGFFEKLQQKTTAWGDLVSYRKLDIERDIDLQGFEAEYYDLVIAANVLHATKNMSRTMANVRRLLKPGGTLLLIELIPKIAGFTNIFGIFDGWWFGEEEDRRDSPLISEERWDKILRDTGFSGLDFSLPDTTDVIAHQGTTMISRATTTIDHLSNNASVSVLPQAQDSENIVLVGTDSNTISNSDRIKHHISEHHKLGREIGEVANFSNLQPDGRVYILLELESSILRDMTEPRLKTLKELFSQSKGILWVTRGASHLPTNPDLSLVSGLLRTLRIETGRPLVHLDLDPRSDLETSANAIAKVYKSRFENDDVESEFVEREGFILIPRHMEDDKTGARIAARIGNSTPEIDTIPQTGRSLKLQIAQFGLLDTFYFDDDVRVADELPHDHIEIEAKANALNFRDVMTAMGQIESTELGYECSGVVSKVGSDVQYLAVGDRVMATGDGIFSTYVRLPEFAACKIPDDMDFDTAASIPVAYGTAYHSLQAARLVKEDTVLIHASTGALGQALIMMCQHVGARILATVGTSEKKTFLMTQFGIPEEQIFYSRDSSFKQGIMRATDGKGVNVIFNSLSSELQRVTWECIAPFGRFIELGRRDFIVNSRLEQAQFLNNVTFVGLDFRHMTITSARYSQEAFHGYMDLIRSGILKAPQPISTYGISDIEKAFRIMQRGEHIGKLVIMAKAGERSKVSTLVFAEFQIQVMPRKAPRIVLQVNATYVLVGGMGGIGRALAVRLVEWGARNLVFLSRSGATTPAALDLIKLLQNSGAVVEVIKCDIGDFDHLETVVKEITQQLPPIKGMFHLGMVMQSALFENMRLDDWTDSLLPKVQGTWNLHNLLPKNLDFFVLISSIVGIMGNASQSAYAAASSFQDAFSAYRNHLGLPAITVDLGLVVGIGYVADRNILESKLKAQGHDDIGADECLAIIEETILQAFQSEHSGNLITGFGLGKFTGGDIHHASHQTPLSSHARRLALGAFSGNAQKEESTASLRVRELLRTTTSLVDAEAQVLEALQMKFSNLLMHSLDDIDASRPLSYYGLDSLVAVEMRNWIASEIEATVPVLELLGNQSISDLSKSIARQSRILKKLLS</sequence>
<dbReference type="InterPro" id="IPR016039">
    <property type="entry name" value="Thiolase-like"/>
</dbReference>
<dbReference type="Pfam" id="PF08242">
    <property type="entry name" value="Methyltransf_12"/>
    <property type="match status" value="1"/>
</dbReference>
<dbReference type="PROSITE" id="PS52019">
    <property type="entry name" value="PKS_MFAS_DH"/>
    <property type="match status" value="1"/>
</dbReference>
<feature type="domain" description="Ketosynthase family 3 (KS3)" evidence="11">
    <location>
        <begin position="8"/>
        <end position="432"/>
    </location>
</feature>
<dbReference type="SMART" id="SM00825">
    <property type="entry name" value="PKS_KS"/>
    <property type="match status" value="1"/>
</dbReference>
<dbReference type="SUPFAM" id="SSF51735">
    <property type="entry name" value="NAD(P)-binding Rossmann-fold domains"/>
    <property type="match status" value="2"/>
</dbReference>
<dbReference type="InterPro" id="IPR032821">
    <property type="entry name" value="PKS_assoc"/>
</dbReference>
<dbReference type="InterPro" id="IPR014043">
    <property type="entry name" value="Acyl_transferase_dom"/>
</dbReference>
<dbReference type="PROSITE" id="PS52004">
    <property type="entry name" value="KS3_2"/>
    <property type="match status" value="1"/>
</dbReference>
<dbReference type="GO" id="GO:0016491">
    <property type="term" value="F:oxidoreductase activity"/>
    <property type="evidence" value="ECO:0007669"/>
    <property type="project" value="UniProtKB-KW"/>
</dbReference>
<dbReference type="InParanoid" id="A0A2J6T3Y6"/>
<dbReference type="InterPro" id="IPR013217">
    <property type="entry name" value="Methyltransf_12"/>
</dbReference>
<dbReference type="GO" id="GO:0044550">
    <property type="term" value="P:secondary metabolite biosynthetic process"/>
    <property type="evidence" value="ECO:0007669"/>
    <property type="project" value="TreeGrafter"/>
</dbReference>
<protein>
    <submittedName>
        <fullName evidence="13">Uncharacterized protein</fullName>
    </submittedName>
</protein>
<evidence type="ECO:0000259" key="11">
    <source>
        <dbReference type="PROSITE" id="PS52004"/>
    </source>
</evidence>
<feature type="region of interest" description="Disordered" evidence="9">
    <location>
        <begin position="457"/>
        <end position="494"/>
    </location>
</feature>
<dbReference type="CDD" id="cd05195">
    <property type="entry name" value="enoyl_red"/>
    <property type="match status" value="1"/>
</dbReference>
<evidence type="ECO:0000256" key="6">
    <source>
        <dbReference type="ARBA" id="ARBA00023268"/>
    </source>
</evidence>
<dbReference type="Pfam" id="PF23114">
    <property type="entry name" value="NAD-bd_HRPKS_sdrA"/>
    <property type="match status" value="1"/>
</dbReference>
<dbReference type="Gene3D" id="3.90.180.10">
    <property type="entry name" value="Medium-chain alcohol dehydrogenases, catalytic domain"/>
    <property type="match status" value="1"/>
</dbReference>
<keyword evidence="3" id="KW-0808">Transferase</keyword>
<evidence type="ECO:0000256" key="3">
    <source>
        <dbReference type="ARBA" id="ARBA00022679"/>
    </source>
</evidence>
<dbReference type="Gene3D" id="3.40.47.10">
    <property type="match status" value="1"/>
</dbReference>
<organism evidence="13 14">
    <name type="scientific">Hyaloscypha bicolor E</name>
    <dbReference type="NCBI Taxonomy" id="1095630"/>
    <lineage>
        <taxon>Eukaryota</taxon>
        <taxon>Fungi</taxon>
        <taxon>Dikarya</taxon>
        <taxon>Ascomycota</taxon>
        <taxon>Pezizomycotina</taxon>
        <taxon>Leotiomycetes</taxon>
        <taxon>Helotiales</taxon>
        <taxon>Hyaloscyphaceae</taxon>
        <taxon>Hyaloscypha</taxon>
        <taxon>Hyaloscypha bicolor</taxon>
    </lineage>
</organism>
<dbReference type="InterPro" id="IPR049552">
    <property type="entry name" value="PKS_DH_N"/>
</dbReference>
<dbReference type="GO" id="GO:0006633">
    <property type="term" value="P:fatty acid biosynthetic process"/>
    <property type="evidence" value="ECO:0007669"/>
    <property type="project" value="InterPro"/>
</dbReference>
<dbReference type="Pfam" id="PF16197">
    <property type="entry name" value="KAsynt_C_assoc"/>
    <property type="match status" value="1"/>
</dbReference>
<feature type="active site" description="Proton donor; for dehydratase activity" evidence="8">
    <location>
        <position position="1228"/>
    </location>
</feature>
<dbReference type="Pfam" id="PF13602">
    <property type="entry name" value="ADH_zinc_N_2"/>
    <property type="match status" value="1"/>
</dbReference>
<dbReference type="Proteomes" id="UP000235371">
    <property type="component" value="Unassembled WGS sequence"/>
</dbReference>
<dbReference type="SMART" id="SM00822">
    <property type="entry name" value="PKS_KR"/>
    <property type="match status" value="1"/>
</dbReference>
<dbReference type="InterPro" id="IPR016036">
    <property type="entry name" value="Malonyl_transacylase_ACP-bd"/>
</dbReference>
<dbReference type="SUPFAM" id="SSF47336">
    <property type="entry name" value="ACP-like"/>
    <property type="match status" value="1"/>
</dbReference>
<dbReference type="CDD" id="cd00833">
    <property type="entry name" value="PKS"/>
    <property type="match status" value="1"/>
</dbReference>
<dbReference type="InterPro" id="IPR009081">
    <property type="entry name" value="PP-bd_ACP"/>
</dbReference>
<dbReference type="Pfam" id="PF14765">
    <property type="entry name" value="PS-DH"/>
    <property type="match status" value="1"/>
</dbReference>
<dbReference type="InterPro" id="IPR020807">
    <property type="entry name" value="PKS_DH"/>
</dbReference>
<dbReference type="InterPro" id="IPR014030">
    <property type="entry name" value="Ketoacyl_synth_N"/>
</dbReference>
<dbReference type="InterPro" id="IPR042104">
    <property type="entry name" value="PKS_dehydratase_sf"/>
</dbReference>
<keyword evidence="7" id="KW-0012">Acyltransferase</keyword>
<dbReference type="Pfam" id="PF02801">
    <property type="entry name" value="Ketoacyl-synt_C"/>
    <property type="match status" value="1"/>
</dbReference>
<dbReference type="InterPro" id="IPR014031">
    <property type="entry name" value="Ketoacyl_synth_C"/>
</dbReference>
<dbReference type="Gene3D" id="3.40.50.150">
    <property type="entry name" value="Vaccinia Virus protein VP39"/>
    <property type="match status" value="1"/>
</dbReference>
<evidence type="ECO:0000256" key="8">
    <source>
        <dbReference type="PROSITE-ProRule" id="PRU01363"/>
    </source>
</evidence>
<dbReference type="InterPro" id="IPR049900">
    <property type="entry name" value="PKS_mFAS_DH"/>
</dbReference>
<dbReference type="GO" id="GO:0004312">
    <property type="term" value="F:fatty acid synthase activity"/>
    <property type="evidence" value="ECO:0007669"/>
    <property type="project" value="TreeGrafter"/>
</dbReference>
<dbReference type="PANTHER" id="PTHR43775">
    <property type="entry name" value="FATTY ACID SYNTHASE"/>
    <property type="match status" value="1"/>
</dbReference>
<dbReference type="Pfam" id="PF00698">
    <property type="entry name" value="Acyl_transf_1"/>
    <property type="match status" value="1"/>
</dbReference>
<dbReference type="InterPro" id="IPR057326">
    <property type="entry name" value="KR_dom"/>
</dbReference>
<dbReference type="InterPro" id="IPR020806">
    <property type="entry name" value="PKS_PP-bd"/>
</dbReference>
<dbReference type="OrthoDB" id="329835at2759"/>
<dbReference type="SMART" id="SM00823">
    <property type="entry name" value="PKS_PP"/>
    <property type="match status" value="1"/>
</dbReference>
<dbReference type="InterPro" id="IPR020843">
    <property type="entry name" value="ER"/>
</dbReference>
<dbReference type="Pfam" id="PF00109">
    <property type="entry name" value="ketoacyl-synt"/>
    <property type="match status" value="1"/>
</dbReference>
<dbReference type="Pfam" id="PF08659">
    <property type="entry name" value="KR"/>
    <property type="match status" value="1"/>
</dbReference>
<keyword evidence="14" id="KW-1185">Reference proteome</keyword>
<dbReference type="InterPro" id="IPR029063">
    <property type="entry name" value="SAM-dependent_MTases_sf"/>
</dbReference>
<evidence type="ECO:0000313" key="14">
    <source>
        <dbReference type="Proteomes" id="UP000235371"/>
    </source>
</evidence>
<evidence type="ECO:0000256" key="1">
    <source>
        <dbReference type="ARBA" id="ARBA00022450"/>
    </source>
</evidence>
<keyword evidence="1" id="KW-0596">Phosphopantetheine</keyword>
<feature type="region of interest" description="N-terminal hotdog fold" evidence="8">
    <location>
        <begin position="991"/>
        <end position="1127"/>
    </location>
</feature>
<feature type="active site" description="Proton acceptor; for dehydratase activity" evidence="8">
    <location>
        <position position="1023"/>
    </location>
</feature>
<dbReference type="SMART" id="SM00829">
    <property type="entry name" value="PKS_ER"/>
    <property type="match status" value="1"/>
</dbReference>
<dbReference type="InterPro" id="IPR050091">
    <property type="entry name" value="PKS_NRPS_Biosynth_Enz"/>
</dbReference>
<dbReference type="Gene3D" id="3.30.70.3290">
    <property type="match status" value="1"/>
</dbReference>
<dbReference type="GeneID" id="36586320"/>
<dbReference type="InterPro" id="IPR036291">
    <property type="entry name" value="NAD(P)-bd_dom_sf"/>
</dbReference>
<dbReference type="Pfam" id="PF23297">
    <property type="entry name" value="ACP_SdgA_C"/>
    <property type="match status" value="1"/>
</dbReference>
<dbReference type="SUPFAM" id="SSF50129">
    <property type="entry name" value="GroES-like"/>
    <property type="match status" value="1"/>
</dbReference>
<dbReference type="Gene3D" id="3.40.366.10">
    <property type="entry name" value="Malonyl-Coenzyme A Acyl Carrier Protein, domain 2"/>
    <property type="match status" value="1"/>
</dbReference>
<evidence type="ECO:0000259" key="12">
    <source>
        <dbReference type="PROSITE" id="PS52019"/>
    </source>
</evidence>
<feature type="domain" description="Carrier" evidence="10">
    <location>
        <begin position="2537"/>
        <end position="2614"/>
    </location>
</feature>
<dbReference type="PROSITE" id="PS00606">
    <property type="entry name" value="KS3_1"/>
    <property type="match status" value="1"/>
</dbReference>
<dbReference type="STRING" id="1095630.A0A2J6T3Y6"/>
<dbReference type="RefSeq" id="XP_024734639.1">
    <property type="nucleotide sequence ID" value="XM_024878243.1"/>
</dbReference>
<dbReference type="InterPro" id="IPR018201">
    <property type="entry name" value="Ketoacyl_synth_AS"/>
</dbReference>
<keyword evidence="6" id="KW-0511">Multifunctional enzyme</keyword>
<dbReference type="InterPro" id="IPR001227">
    <property type="entry name" value="Ac_transferase_dom_sf"/>
</dbReference>
<dbReference type="InterPro" id="IPR016035">
    <property type="entry name" value="Acyl_Trfase/lysoPLipase"/>
</dbReference>
<reference evidence="13 14" key="1">
    <citation type="submission" date="2016-04" db="EMBL/GenBank/DDBJ databases">
        <title>A degradative enzymes factory behind the ericoid mycorrhizal symbiosis.</title>
        <authorList>
            <consortium name="DOE Joint Genome Institute"/>
            <person name="Martino E."/>
            <person name="Morin E."/>
            <person name="Grelet G."/>
            <person name="Kuo A."/>
            <person name="Kohler A."/>
            <person name="Daghino S."/>
            <person name="Barry K."/>
            <person name="Choi C."/>
            <person name="Cichocki N."/>
            <person name="Clum A."/>
            <person name="Copeland A."/>
            <person name="Hainaut M."/>
            <person name="Haridas S."/>
            <person name="Labutti K."/>
            <person name="Lindquist E."/>
            <person name="Lipzen A."/>
            <person name="Khouja H.-R."/>
            <person name="Murat C."/>
            <person name="Ohm R."/>
            <person name="Olson A."/>
            <person name="Spatafora J."/>
            <person name="Veneault-Fourrey C."/>
            <person name="Henrissat B."/>
            <person name="Grigoriev I."/>
            <person name="Martin F."/>
            <person name="Perotto S."/>
        </authorList>
    </citation>
    <scope>NUCLEOTIDE SEQUENCE [LARGE SCALE GENOMIC DNA]</scope>
    <source>
        <strain evidence="13 14">E</strain>
    </source>
</reference>
<dbReference type="PROSITE" id="PS50075">
    <property type="entry name" value="CARRIER"/>
    <property type="match status" value="1"/>
</dbReference>
<accession>A0A2J6T3Y6</accession>
<proteinExistence type="predicted"/>
<dbReference type="InterPro" id="IPR049551">
    <property type="entry name" value="PKS_DH_C"/>
</dbReference>
<dbReference type="InterPro" id="IPR056501">
    <property type="entry name" value="NAD-bd_HRPKS_sdrA"/>
</dbReference>
<dbReference type="SUPFAM" id="SSF53335">
    <property type="entry name" value="S-adenosyl-L-methionine-dependent methyltransferases"/>
    <property type="match status" value="1"/>
</dbReference>
<dbReference type="SMART" id="SM00827">
    <property type="entry name" value="PKS_AT"/>
    <property type="match status" value="1"/>
</dbReference>
<dbReference type="Gene3D" id="3.10.129.110">
    <property type="entry name" value="Polyketide synthase dehydratase"/>
    <property type="match status" value="1"/>
</dbReference>
<dbReference type="InterPro" id="IPR013968">
    <property type="entry name" value="PKS_KR"/>
</dbReference>
<feature type="compositionally biased region" description="Polar residues" evidence="9">
    <location>
        <begin position="480"/>
        <end position="493"/>
    </location>
</feature>
<feature type="domain" description="PKS/mFAS DH" evidence="12">
    <location>
        <begin position="991"/>
        <end position="1314"/>
    </location>
</feature>
<dbReference type="Pfam" id="PF08240">
    <property type="entry name" value="ADH_N"/>
    <property type="match status" value="1"/>
</dbReference>
<evidence type="ECO:0000256" key="5">
    <source>
        <dbReference type="ARBA" id="ARBA00023002"/>
    </source>
</evidence>
<dbReference type="PANTHER" id="PTHR43775:SF29">
    <property type="entry name" value="ASPERFURANONE POLYKETIDE SYNTHASE AFOG-RELATED"/>
    <property type="match status" value="1"/>
</dbReference>
<evidence type="ECO:0000259" key="10">
    <source>
        <dbReference type="PROSITE" id="PS50075"/>
    </source>
</evidence>
<dbReference type="SUPFAM" id="SSF52151">
    <property type="entry name" value="FabD/lysophospholipase-like"/>
    <property type="match status" value="1"/>
</dbReference>
<dbReference type="InterPro" id="IPR013154">
    <property type="entry name" value="ADH-like_N"/>
</dbReference>
<keyword evidence="5" id="KW-0560">Oxidoreductase</keyword>
<dbReference type="InterPro" id="IPR011032">
    <property type="entry name" value="GroES-like_sf"/>
</dbReference>
<keyword evidence="2" id="KW-0597">Phosphoprotein</keyword>
<dbReference type="Gene3D" id="1.10.1200.10">
    <property type="entry name" value="ACP-like"/>
    <property type="match status" value="1"/>
</dbReference>
<dbReference type="SUPFAM" id="SSF53901">
    <property type="entry name" value="Thiolase-like"/>
    <property type="match status" value="1"/>
</dbReference>
<feature type="region of interest" description="C-terminal hotdog fold" evidence="8">
    <location>
        <begin position="1156"/>
        <end position="1314"/>
    </location>
</feature>
<evidence type="ECO:0000256" key="7">
    <source>
        <dbReference type="ARBA" id="ARBA00023315"/>
    </source>
</evidence>
<dbReference type="Gene3D" id="3.40.50.720">
    <property type="entry name" value="NAD(P)-binding Rossmann-like Domain"/>
    <property type="match status" value="2"/>
</dbReference>
<gene>
    <name evidence="13" type="ORF">K444DRAFT_592521</name>
</gene>
<dbReference type="SUPFAM" id="SSF55048">
    <property type="entry name" value="Probable ACP-binding domain of malonyl-CoA ACP transacylase"/>
    <property type="match status" value="1"/>
</dbReference>
<dbReference type="SMART" id="SM00826">
    <property type="entry name" value="PKS_DH"/>
    <property type="match status" value="1"/>
</dbReference>
<evidence type="ECO:0000256" key="4">
    <source>
        <dbReference type="ARBA" id="ARBA00022857"/>
    </source>
</evidence>
<evidence type="ECO:0000256" key="9">
    <source>
        <dbReference type="SAM" id="MobiDB-lite"/>
    </source>
</evidence>
<dbReference type="EMBL" id="KZ613843">
    <property type="protein sequence ID" value="PMD57735.1"/>
    <property type="molecule type" value="Genomic_DNA"/>
</dbReference>
<name>A0A2J6T3Y6_9HELO</name>
<dbReference type="CDD" id="cd02440">
    <property type="entry name" value="AdoMet_MTases"/>
    <property type="match status" value="1"/>
</dbReference>
<dbReference type="InterPro" id="IPR036736">
    <property type="entry name" value="ACP-like_sf"/>
</dbReference>
<evidence type="ECO:0000313" key="13">
    <source>
        <dbReference type="EMBL" id="PMD57735.1"/>
    </source>
</evidence>